<dbReference type="EMBL" id="JAIQCV010000009">
    <property type="protein sequence ID" value="KAH1066294.1"/>
    <property type="molecule type" value="Genomic_DNA"/>
</dbReference>
<sequence length="82" mass="9368">MCSSEHYFSGTSQRRPVNGCLRDPRGMSGIDRFTEMPLWRPLLELVSYSLDKGCGKKRYCCYISSPLKLNLTLDDSYPLLSL</sequence>
<dbReference type="AlphaFoldDB" id="A0A9D3ZVI5"/>
<reference evidence="1 2" key="1">
    <citation type="journal article" date="2021" name="Plant Biotechnol. J.">
        <title>Multi-omics assisted identification of the key and species-specific regulatory components of drought-tolerant mechanisms in Gossypium stocksii.</title>
        <authorList>
            <person name="Yu D."/>
            <person name="Ke L."/>
            <person name="Zhang D."/>
            <person name="Wu Y."/>
            <person name="Sun Y."/>
            <person name="Mei J."/>
            <person name="Sun J."/>
            <person name="Sun Y."/>
        </authorList>
    </citation>
    <scope>NUCLEOTIDE SEQUENCE [LARGE SCALE GENOMIC DNA]</scope>
    <source>
        <strain evidence="2">cv. E1</strain>
        <tissue evidence="1">Leaf</tissue>
    </source>
</reference>
<gene>
    <name evidence="1" type="ORF">J1N35_031281</name>
</gene>
<evidence type="ECO:0000313" key="2">
    <source>
        <dbReference type="Proteomes" id="UP000828251"/>
    </source>
</evidence>
<accession>A0A9D3ZVI5</accession>
<proteinExistence type="predicted"/>
<name>A0A9D3ZVI5_9ROSI</name>
<evidence type="ECO:0000313" key="1">
    <source>
        <dbReference type="EMBL" id="KAH1066294.1"/>
    </source>
</evidence>
<protein>
    <submittedName>
        <fullName evidence="1">Uncharacterized protein</fullName>
    </submittedName>
</protein>
<keyword evidence="2" id="KW-1185">Reference proteome</keyword>
<organism evidence="1 2">
    <name type="scientific">Gossypium stocksii</name>
    <dbReference type="NCBI Taxonomy" id="47602"/>
    <lineage>
        <taxon>Eukaryota</taxon>
        <taxon>Viridiplantae</taxon>
        <taxon>Streptophyta</taxon>
        <taxon>Embryophyta</taxon>
        <taxon>Tracheophyta</taxon>
        <taxon>Spermatophyta</taxon>
        <taxon>Magnoliopsida</taxon>
        <taxon>eudicotyledons</taxon>
        <taxon>Gunneridae</taxon>
        <taxon>Pentapetalae</taxon>
        <taxon>rosids</taxon>
        <taxon>malvids</taxon>
        <taxon>Malvales</taxon>
        <taxon>Malvaceae</taxon>
        <taxon>Malvoideae</taxon>
        <taxon>Gossypium</taxon>
    </lineage>
</organism>
<comment type="caution">
    <text evidence="1">The sequence shown here is derived from an EMBL/GenBank/DDBJ whole genome shotgun (WGS) entry which is preliminary data.</text>
</comment>
<dbReference type="Proteomes" id="UP000828251">
    <property type="component" value="Unassembled WGS sequence"/>
</dbReference>